<evidence type="ECO:0000313" key="1">
    <source>
        <dbReference type="EMBL" id="QDH90832.1"/>
    </source>
</evidence>
<proteinExistence type="predicted"/>
<gene>
    <name evidence="1" type="ORF">H2Bulk36332_000004</name>
</gene>
<sequence>MSEPLNPGVRKRDLVVQPLKQAHYRRVTNGAVAEDRDIPYQYVGRETTTSRKGSNWLAYQSLKRSAEKRGVRMANAGLLETADLGTGGFTNVKQYIEGKPNMVSFNLFLAPNSSQTYSGPWEAKDQNVGPGSALYPVVPSNLDDLMLLRGATAISRTIPTNPVASAAQFLGELREGIPKIPGLAFAQIKDFRDLLNAGSGEYLNYEFGIKPTLQDLRKFGEAARTSSEVIEQLKRDSGRLIRRRYTFPVERTITAPVTQSTFWYGSPGFTLVGPSPYVGGPGKLTKTREETYEFWFSGAYTYLYQDGDSAVQKMRGAEQRLSKLFGTRINPNLLWELTPWSWAADWVGNTGDVMKNLSALSSDSLVMRWGYIMCKYTCRDTYLLEGVSLKGSTRGPLKQVFVTQVKKRNRATPYGFGLDPAKFTTRQWAILGALGISRGTRML</sequence>
<protein>
    <submittedName>
        <fullName evidence="1">Uncharacterized protein</fullName>
    </submittedName>
</protein>
<organism evidence="1">
    <name type="scientific">Leviviridae sp</name>
    <dbReference type="NCBI Taxonomy" id="2027243"/>
    <lineage>
        <taxon>Viruses</taxon>
        <taxon>Riboviria</taxon>
        <taxon>Orthornavirae</taxon>
        <taxon>Lenarviricota</taxon>
        <taxon>Leviviricetes</taxon>
        <taxon>Norzivirales</taxon>
        <taxon>Fiersviridae</taxon>
    </lineage>
</organism>
<dbReference type="EMBL" id="MN035813">
    <property type="protein sequence ID" value="QDH90832.1"/>
    <property type="molecule type" value="Genomic_RNA"/>
</dbReference>
<reference evidence="1" key="1">
    <citation type="submission" date="2019-05" db="EMBL/GenBank/DDBJ databases">
        <title>Metatranscriptomic reconstruction reveals RNA viruses with the potential to shape carbon cycling in soil.</title>
        <authorList>
            <person name="Starr E.P."/>
            <person name="Nuccio E."/>
            <person name="Pett-Ridge J."/>
            <person name="Banfield J.F."/>
            <person name="Firestone M.K."/>
        </authorList>
    </citation>
    <scope>NUCLEOTIDE SEQUENCE</scope>
    <source>
        <strain evidence="1">H2_Bulk_36_scaffold_332</strain>
    </source>
</reference>
<name>A0A514DB40_9VIRU</name>
<accession>A0A514DB40</accession>